<sequence>RDTCSAYHICYQFHRNCRSVNTKSAQERSSATFDIFNSSPPLAVLFWEQCWRIWTSRRGEKSVSRNSTERAPIISRILVFLIGIPRLLSQSDFCRLKYFNPSNRKTRFLRDGDALSSLRSSVRNRRRLQRPTIE</sequence>
<name>A0A915A3X4_PARUN</name>
<dbReference type="WBParaSite" id="PgE507_g001_t02">
    <property type="protein sequence ID" value="PgE507_g001_t02"/>
    <property type="gene ID" value="PgE507_g001"/>
</dbReference>
<accession>A0A915A3X4</accession>
<evidence type="ECO:0000313" key="1">
    <source>
        <dbReference type="Proteomes" id="UP000887569"/>
    </source>
</evidence>
<organism evidence="1 2">
    <name type="scientific">Parascaris univalens</name>
    <name type="common">Nematode worm</name>
    <dbReference type="NCBI Taxonomy" id="6257"/>
    <lineage>
        <taxon>Eukaryota</taxon>
        <taxon>Metazoa</taxon>
        <taxon>Ecdysozoa</taxon>
        <taxon>Nematoda</taxon>
        <taxon>Chromadorea</taxon>
        <taxon>Rhabditida</taxon>
        <taxon>Spirurina</taxon>
        <taxon>Ascaridomorpha</taxon>
        <taxon>Ascaridoidea</taxon>
        <taxon>Ascarididae</taxon>
        <taxon>Parascaris</taxon>
    </lineage>
</organism>
<reference evidence="2" key="1">
    <citation type="submission" date="2022-11" db="UniProtKB">
        <authorList>
            <consortium name="WormBaseParasite"/>
        </authorList>
    </citation>
    <scope>IDENTIFICATION</scope>
</reference>
<dbReference type="AlphaFoldDB" id="A0A915A3X4"/>
<protein>
    <submittedName>
        <fullName evidence="2">Uncharacterized protein</fullName>
    </submittedName>
</protein>
<evidence type="ECO:0000313" key="2">
    <source>
        <dbReference type="WBParaSite" id="PgE507_g001_t02"/>
    </source>
</evidence>
<proteinExistence type="predicted"/>
<keyword evidence="1" id="KW-1185">Reference proteome</keyword>
<dbReference type="Proteomes" id="UP000887569">
    <property type="component" value="Unplaced"/>
</dbReference>